<dbReference type="PANTHER" id="PTHR12125">
    <property type="entry name" value="F-BOX ONLY PROTEIN 6-LIKE PROTEIN"/>
    <property type="match status" value="1"/>
</dbReference>
<dbReference type="PROSITE" id="PS51114">
    <property type="entry name" value="FBA"/>
    <property type="match status" value="1"/>
</dbReference>
<accession>A0A1I7Z345</accession>
<dbReference type="PANTHER" id="PTHR12125:SF5">
    <property type="entry name" value="F-BOX DOMAIN-CONTAINING PROTEIN"/>
    <property type="match status" value="1"/>
</dbReference>
<dbReference type="GO" id="GO:0061630">
    <property type="term" value="F:ubiquitin protein ligase activity"/>
    <property type="evidence" value="ECO:0007669"/>
    <property type="project" value="TreeGrafter"/>
</dbReference>
<name>A0A1I7Z345_9BILA</name>
<dbReference type="InterPro" id="IPR008979">
    <property type="entry name" value="Galactose-bd-like_sf"/>
</dbReference>
<evidence type="ECO:0000313" key="2">
    <source>
        <dbReference type="Proteomes" id="UP000095287"/>
    </source>
</evidence>
<dbReference type="GO" id="GO:0031146">
    <property type="term" value="P:SCF-dependent proteasomal ubiquitin-dependent protein catabolic process"/>
    <property type="evidence" value="ECO:0007669"/>
    <property type="project" value="TreeGrafter"/>
</dbReference>
<keyword evidence="2" id="KW-1185">Reference proteome</keyword>
<dbReference type="Pfam" id="PF04300">
    <property type="entry name" value="FBA"/>
    <property type="match status" value="1"/>
</dbReference>
<protein>
    <submittedName>
        <fullName evidence="3">FBA domain-containing protein</fullName>
    </submittedName>
</protein>
<dbReference type="GO" id="GO:0005737">
    <property type="term" value="C:cytoplasm"/>
    <property type="evidence" value="ECO:0007669"/>
    <property type="project" value="TreeGrafter"/>
</dbReference>
<dbReference type="SMART" id="SM01198">
    <property type="entry name" value="FBA"/>
    <property type="match status" value="1"/>
</dbReference>
<evidence type="ECO:0000313" key="3">
    <source>
        <dbReference type="WBParaSite" id="L893_g22341.t1"/>
    </source>
</evidence>
<dbReference type="Proteomes" id="UP000095287">
    <property type="component" value="Unplaced"/>
</dbReference>
<evidence type="ECO:0000259" key="1">
    <source>
        <dbReference type="PROSITE" id="PS51114"/>
    </source>
</evidence>
<dbReference type="GO" id="GO:0019005">
    <property type="term" value="C:SCF ubiquitin ligase complex"/>
    <property type="evidence" value="ECO:0007669"/>
    <property type="project" value="TreeGrafter"/>
</dbReference>
<dbReference type="Gene3D" id="1.20.1280.50">
    <property type="match status" value="1"/>
</dbReference>
<dbReference type="GO" id="GO:0006516">
    <property type="term" value="P:glycoprotein catabolic process"/>
    <property type="evidence" value="ECO:0007669"/>
    <property type="project" value="TreeGrafter"/>
</dbReference>
<dbReference type="GO" id="GO:0036503">
    <property type="term" value="P:ERAD pathway"/>
    <property type="evidence" value="ECO:0007669"/>
    <property type="project" value="TreeGrafter"/>
</dbReference>
<sequence length="292" mass="33791">MSLKEIVQRRIARFFMPTPSLPVLFDTSELSADILEKILLRVDLETLIRAGPCVSPLWYDILKQKSFWVERARLDGADPSCFPPSSITDVPFDLGKIYYYKPFNRNLIENHSGQHGFEGWKVVNRGYSDRMKVENPPVMGNSLAHPSLDVPCCFVTSYSLSEKTIIIDFAEFGVDPEIMDRRPHIAVSEWCSHRNDCAAEYTLEVCLLDENSEEFDDEDTVFQFHRHMRQWDDLEWQEASHVFTNYPRGVRKVMMTSSGQDCQFWKGHYGSKMAHASVKLQYEFDGPVEEVE</sequence>
<dbReference type="AlphaFoldDB" id="A0A1I7Z345"/>
<dbReference type="InterPro" id="IPR036047">
    <property type="entry name" value="F-box-like_dom_sf"/>
</dbReference>
<dbReference type="WBParaSite" id="L893_g22341.t1">
    <property type="protein sequence ID" value="L893_g22341.t1"/>
    <property type="gene ID" value="L893_g22341"/>
</dbReference>
<dbReference type="InterPro" id="IPR039752">
    <property type="entry name" value="F-box_only"/>
</dbReference>
<dbReference type="Gene3D" id="2.60.120.260">
    <property type="entry name" value="Galactose-binding domain-like"/>
    <property type="match status" value="1"/>
</dbReference>
<proteinExistence type="predicted"/>
<feature type="domain" description="FBA" evidence="1">
    <location>
        <begin position="97"/>
        <end position="282"/>
    </location>
</feature>
<dbReference type="SUPFAM" id="SSF81383">
    <property type="entry name" value="F-box domain"/>
    <property type="match status" value="1"/>
</dbReference>
<dbReference type="FunFam" id="2.60.120.260:FF:000012">
    <property type="entry name" value="F-box only protein 2"/>
    <property type="match status" value="1"/>
</dbReference>
<dbReference type="InterPro" id="IPR007397">
    <property type="entry name" value="F-box-assoc_dom"/>
</dbReference>
<dbReference type="SUPFAM" id="SSF49785">
    <property type="entry name" value="Galactose-binding domain-like"/>
    <property type="match status" value="1"/>
</dbReference>
<reference evidence="3" key="1">
    <citation type="submission" date="2016-11" db="UniProtKB">
        <authorList>
            <consortium name="WormBaseParasite"/>
        </authorList>
    </citation>
    <scope>IDENTIFICATION</scope>
</reference>
<organism evidence="2 3">
    <name type="scientific">Steinernema glaseri</name>
    <dbReference type="NCBI Taxonomy" id="37863"/>
    <lineage>
        <taxon>Eukaryota</taxon>
        <taxon>Metazoa</taxon>
        <taxon>Ecdysozoa</taxon>
        <taxon>Nematoda</taxon>
        <taxon>Chromadorea</taxon>
        <taxon>Rhabditida</taxon>
        <taxon>Tylenchina</taxon>
        <taxon>Panagrolaimomorpha</taxon>
        <taxon>Strongyloidoidea</taxon>
        <taxon>Steinernematidae</taxon>
        <taxon>Steinernema</taxon>
    </lineage>
</organism>